<dbReference type="RefSeq" id="XP_032833963.1">
    <property type="nucleotide sequence ID" value="XM_032978072.1"/>
</dbReference>
<feature type="compositionally biased region" description="Polar residues" evidence="7">
    <location>
        <begin position="189"/>
        <end position="207"/>
    </location>
</feature>
<dbReference type="InterPro" id="IPR039801">
    <property type="entry name" value="EPS8-like"/>
</dbReference>
<feature type="compositionally biased region" description="Basic and acidic residues" evidence="7">
    <location>
        <begin position="155"/>
        <end position="176"/>
    </location>
</feature>
<feature type="region of interest" description="Disordered" evidence="7">
    <location>
        <begin position="468"/>
        <end position="490"/>
    </location>
</feature>
<dbReference type="InterPro" id="IPR055093">
    <property type="entry name" value="EPS8_2nd"/>
</dbReference>
<feature type="domain" description="SH3" evidence="8">
    <location>
        <begin position="492"/>
        <end position="551"/>
    </location>
</feature>
<accession>A0AAJ7XHY9</accession>
<dbReference type="KEGG" id="pmrn:116956439"/>
<feature type="region of interest" description="Disordered" evidence="7">
    <location>
        <begin position="155"/>
        <end position="230"/>
    </location>
</feature>
<organism evidence="9 10">
    <name type="scientific">Petromyzon marinus</name>
    <name type="common">Sea lamprey</name>
    <dbReference type="NCBI Taxonomy" id="7757"/>
    <lineage>
        <taxon>Eukaryota</taxon>
        <taxon>Metazoa</taxon>
        <taxon>Chordata</taxon>
        <taxon>Craniata</taxon>
        <taxon>Vertebrata</taxon>
        <taxon>Cyclostomata</taxon>
        <taxon>Hyperoartia</taxon>
        <taxon>Petromyzontiformes</taxon>
        <taxon>Petromyzontidae</taxon>
        <taxon>Petromyzon</taxon>
    </lineage>
</organism>
<reference evidence="10" key="1">
    <citation type="submission" date="2025-08" db="UniProtKB">
        <authorList>
            <consortium name="RefSeq"/>
        </authorList>
    </citation>
    <scope>IDENTIFICATION</scope>
    <source>
        <tissue evidence="10">Sperm</tissue>
    </source>
</reference>
<dbReference type="Gene3D" id="2.30.29.30">
    <property type="entry name" value="Pleckstrin-homology domain (PH domain)/Phosphotyrosine-binding domain (PTB)"/>
    <property type="match status" value="1"/>
</dbReference>
<keyword evidence="9" id="KW-1185">Reference proteome</keyword>
<dbReference type="Gene3D" id="2.30.30.40">
    <property type="entry name" value="SH3 Domains"/>
    <property type="match status" value="1"/>
</dbReference>
<dbReference type="CDD" id="cd09540">
    <property type="entry name" value="SAM_EPS8-like"/>
    <property type="match status" value="1"/>
</dbReference>
<dbReference type="Pfam" id="PF18016">
    <property type="entry name" value="SAM_3"/>
    <property type="match status" value="1"/>
</dbReference>
<dbReference type="GO" id="GO:0003779">
    <property type="term" value="F:actin binding"/>
    <property type="evidence" value="ECO:0007669"/>
    <property type="project" value="TreeGrafter"/>
</dbReference>
<dbReference type="Pfam" id="PF22975">
    <property type="entry name" value="EPS8_2nd"/>
    <property type="match status" value="1"/>
</dbReference>
<dbReference type="GO" id="GO:0005737">
    <property type="term" value="C:cytoplasm"/>
    <property type="evidence" value="ECO:0007669"/>
    <property type="project" value="UniProtKB-SubCell"/>
</dbReference>
<sequence length="773" mass="85838">MGMCLWGGRGGTSLAEQRKNYARSSNIKAETAQYHVEHLSTFEMDRKEGLVNLEDGIRRLRLLDSTGKIWTQDMLLQVDERSVALVDIESKEELENFTLTSIISCQAVLTEPNYSSILALICTDVGQAKPDLHLFHCVEVGAELIKNDIDSAIADSKDGRKNRRPETLRFNQERMRMSPSPAPGAASVYSESHSPVSNRSRTPNDLSTQDRDSDRFSVYSQESDETPEMMAKRVDRDVQILNHLLDDIELFVARLQKSAEAYGELNKRKKEKKGKRKGEGVLTLRSKPPPPGEFREILQKFKYCFNLLARLKGHIQNPDSTELVHFLFTPLEMVVHSTGGPDLARLITSPLLTRDCIDMLQGCLAAKERELWKSCGDAWNKSKAEWPRDQHVPPYVPRFRSGWEPPLLDVPVRERERERAREHVAELVDGRGPPLAQHHNEPPWMHSEPDGAAHLPNNGYVAFGQPDPYHHGLLPPGDRGFDGSAPPPRSPLGPQTAIVRYDFMARNSNELAVRKDDVVEVIENSKQWWKVRSVTGHEGYVPNNILDLLKGGDGGGMGGMGGGMGGLSDEPLYSRALQRLVGELSEKQRTDSGNRYPGGPASPGLPLPPNGLQRQGSGDSANALGPEPPRSNNNNNNQRDPAQQHVQEELLKRLSGQNVNKRNFMIPRSKGTAVVLSFDSSPEDVKSWLVAKGFSNLTVDSLGVLTGAQIFSLNKEELKAVCPDEGARVYSQITVQKSALESARGTSELEEIMKKRKEKISSVDKNGSEDVTA</sequence>
<feature type="region of interest" description="Disordered" evidence="7">
    <location>
        <begin position="266"/>
        <end position="288"/>
    </location>
</feature>
<dbReference type="SMART" id="SM00462">
    <property type="entry name" value="PTB"/>
    <property type="match status" value="1"/>
</dbReference>
<dbReference type="InterPro" id="IPR011993">
    <property type="entry name" value="PH-like_dom_sf"/>
</dbReference>
<dbReference type="InterPro" id="IPR001452">
    <property type="entry name" value="SH3_domain"/>
</dbReference>
<gene>
    <name evidence="10" type="primary">LOC116956439</name>
</gene>
<name>A0AAJ7XHY9_PETMA</name>
<dbReference type="GO" id="GO:0031982">
    <property type="term" value="C:vesicle"/>
    <property type="evidence" value="ECO:0007669"/>
    <property type="project" value="TreeGrafter"/>
</dbReference>
<dbReference type="InterPro" id="IPR033928">
    <property type="entry name" value="EPS8_PTB"/>
</dbReference>
<comment type="subcellular location">
    <subcellularLocation>
        <location evidence="1">Cytoplasm</location>
    </subcellularLocation>
</comment>
<feature type="region of interest" description="Disordered" evidence="7">
    <location>
        <begin position="585"/>
        <end position="643"/>
    </location>
</feature>
<proteinExistence type="inferred from homology"/>
<dbReference type="SUPFAM" id="SSF50044">
    <property type="entry name" value="SH3-domain"/>
    <property type="match status" value="1"/>
</dbReference>
<evidence type="ECO:0000256" key="2">
    <source>
        <dbReference type="ARBA" id="ARBA00006197"/>
    </source>
</evidence>
<dbReference type="InterPro" id="IPR006020">
    <property type="entry name" value="PTB/PI_dom"/>
</dbReference>
<dbReference type="CDD" id="cd11764">
    <property type="entry name" value="SH3_Eps8"/>
    <property type="match status" value="1"/>
</dbReference>
<protein>
    <submittedName>
        <fullName evidence="10">Epidermal growth factor receptor kinase substrate 8-like isoform X1</fullName>
    </submittedName>
</protein>
<dbReference type="Pfam" id="PF00018">
    <property type="entry name" value="SH3_1"/>
    <property type="match status" value="1"/>
</dbReference>
<feature type="compositionally biased region" description="Basic residues" evidence="7">
    <location>
        <begin position="267"/>
        <end position="276"/>
    </location>
</feature>
<evidence type="ECO:0000313" key="10">
    <source>
        <dbReference type="RefSeq" id="XP_032833963.1"/>
    </source>
</evidence>
<evidence type="ECO:0000313" key="9">
    <source>
        <dbReference type="Proteomes" id="UP001318040"/>
    </source>
</evidence>
<dbReference type="SMART" id="SM00326">
    <property type="entry name" value="SH3"/>
    <property type="match status" value="1"/>
</dbReference>
<dbReference type="SUPFAM" id="SSF50729">
    <property type="entry name" value="PH domain-like"/>
    <property type="match status" value="1"/>
</dbReference>
<dbReference type="InterPro" id="IPR041418">
    <property type="entry name" value="SAM_3"/>
</dbReference>
<dbReference type="SUPFAM" id="SSF47769">
    <property type="entry name" value="SAM/Pointed domain"/>
    <property type="match status" value="1"/>
</dbReference>
<dbReference type="GO" id="GO:0032587">
    <property type="term" value="C:ruffle membrane"/>
    <property type="evidence" value="ECO:0007669"/>
    <property type="project" value="TreeGrafter"/>
</dbReference>
<evidence type="ECO:0000256" key="4">
    <source>
        <dbReference type="ARBA" id="ARBA00022490"/>
    </source>
</evidence>
<dbReference type="PANTHER" id="PTHR12287">
    <property type="entry name" value="EPIDERMAL GROWTH FACTOR RECEPTOR KINASE SUBSTRATE EPS8-RELATED PROTEIN"/>
    <property type="match status" value="1"/>
</dbReference>
<dbReference type="Gene3D" id="1.10.150.50">
    <property type="entry name" value="Transcription Factor, Ets-1"/>
    <property type="match status" value="1"/>
</dbReference>
<keyword evidence="3 6" id="KW-0728">SH3 domain</keyword>
<dbReference type="AlphaFoldDB" id="A0AAJ7XHY9"/>
<dbReference type="InterPro" id="IPR013625">
    <property type="entry name" value="PTB"/>
</dbReference>
<evidence type="ECO:0000256" key="3">
    <source>
        <dbReference type="ARBA" id="ARBA00022443"/>
    </source>
</evidence>
<dbReference type="GO" id="GO:0035023">
    <property type="term" value="P:regulation of Rho protein signal transduction"/>
    <property type="evidence" value="ECO:0007669"/>
    <property type="project" value="TreeGrafter"/>
</dbReference>
<evidence type="ECO:0000256" key="1">
    <source>
        <dbReference type="ARBA" id="ARBA00004496"/>
    </source>
</evidence>
<dbReference type="InterPro" id="IPR036028">
    <property type="entry name" value="SH3-like_dom_sf"/>
</dbReference>
<dbReference type="PROSITE" id="PS50002">
    <property type="entry name" value="SH3"/>
    <property type="match status" value="1"/>
</dbReference>
<evidence type="ECO:0000256" key="7">
    <source>
        <dbReference type="SAM" id="MobiDB-lite"/>
    </source>
</evidence>
<dbReference type="GO" id="GO:1900029">
    <property type="term" value="P:positive regulation of ruffle assembly"/>
    <property type="evidence" value="ECO:0007669"/>
    <property type="project" value="TreeGrafter"/>
</dbReference>
<dbReference type="FunFam" id="1.10.150.50:FF:000023">
    <property type="entry name" value="Epidermal growth factor receptor kinase substrate 8"/>
    <property type="match status" value="1"/>
</dbReference>
<keyword evidence="5" id="KW-0597">Phosphoprotein</keyword>
<dbReference type="Proteomes" id="UP001318040">
    <property type="component" value="Chromosome 65"/>
</dbReference>
<evidence type="ECO:0000259" key="8">
    <source>
        <dbReference type="PROSITE" id="PS50002"/>
    </source>
</evidence>
<comment type="similarity">
    <text evidence="2">Belongs to the EPS8 family.</text>
</comment>
<evidence type="ECO:0000256" key="5">
    <source>
        <dbReference type="ARBA" id="ARBA00022553"/>
    </source>
</evidence>
<dbReference type="PANTHER" id="PTHR12287:SF23">
    <property type="entry name" value="AROUSER, ISOFORM A-RELATED"/>
    <property type="match status" value="1"/>
</dbReference>
<dbReference type="CDD" id="cd01210">
    <property type="entry name" value="PTB_EPS8"/>
    <property type="match status" value="1"/>
</dbReference>
<dbReference type="Pfam" id="PF08416">
    <property type="entry name" value="PTB"/>
    <property type="match status" value="1"/>
</dbReference>
<evidence type="ECO:0000256" key="6">
    <source>
        <dbReference type="PROSITE-ProRule" id="PRU00192"/>
    </source>
</evidence>
<dbReference type="GO" id="GO:0007266">
    <property type="term" value="P:Rho protein signal transduction"/>
    <property type="evidence" value="ECO:0007669"/>
    <property type="project" value="TreeGrafter"/>
</dbReference>
<dbReference type="InterPro" id="IPR013761">
    <property type="entry name" value="SAM/pointed_sf"/>
</dbReference>
<dbReference type="InterPro" id="IPR035462">
    <property type="entry name" value="Eps8_SH3"/>
</dbReference>
<dbReference type="FunFam" id="2.30.29.30:FF:000261">
    <property type="entry name" value="Epidermal growth factor receptor kinase substrate 8-like protein 1"/>
    <property type="match status" value="1"/>
</dbReference>
<keyword evidence="4" id="KW-0963">Cytoplasm</keyword>